<comment type="function">
    <text evidence="5">Part of the ABC transporter complex HmuTUV involved in hemin import. Responsible for energy coupling to the transport system.</text>
</comment>
<keyword evidence="2" id="KW-0547">Nucleotide-binding</keyword>
<dbReference type="GO" id="GO:0006281">
    <property type="term" value="P:DNA repair"/>
    <property type="evidence" value="ECO:0007669"/>
    <property type="project" value="InterPro"/>
</dbReference>
<dbReference type="PROSITE" id="PS50893">
    <property type="entry name" value="ABC_TRANSPORTER_2"/>
    <property type="match status" value="1"/>
</dbReference>
<dbReference type="EMBL" id="FMJC01000002">
    <property type="protein sequence ID" value="SCM74511.1"/>
    <property type="molecule type" value="Genomic_DNA"/>
</dbReference>
<keyword evidence="1" id="KW-0813">Transport</keyword>
<name>A0A212LAB8_9BACT</name>
<dbReference type="FunFam" id="3.40.50.300:FF:000134">
    <property type="entry name" value="Iron-enterobactin ABC transporter ATP-binding protein"/>
    <property type="match status" value="1"/>
</dbReference>
<evidence type="ECO:0000259" key="7">
    <source>
        <dbReference type="PROSITE" id="PS50893"/>
    </source>
</evidence>
<protein>
    <submittedName>
        <fullName evidence="8">ABC transporter related</fullName>
    </submittedName>
</protein>
<dbReference type="CDD" id="cd03214">
    <property type="entry name" value="ABC_Iron-Siderophores_B12_Hemin"/>
    <property type="match status" value="1"/>
</dbReference>
<dbReference type="AlphaFoldDB" id="A0A212LAB8"/>
<dbReference type="InterPro" id="IPR018078">
    <property type="entry name" value="DNA-binding_RecF_CS"/>
</dbReference>
<keyword evidence="3" id="KW-0067">ATP-binding</keyword>
<proteinExistence type="predicted"/>
<organism evidence="8">
    <name type="scientific">uncultured Desulfovibrio sp</name>
    <dbReference type="NCBI Taxonomy" id="167968"/>
    <lineage>
        <taxon>Bacteria</taxon>
        <taxon>Pseudomonadati</taxon>
        <taxon>Thermodesulfobacteriota</taxon>
        <taxon>Desulfovibrionia</taxon>
        <taxon>Desulfovibrionales</taxon>
        <taxon>Desulfovibrionaceae</taxon>
        <taxon>Desulfovibrio</taxon>
        <taxon>environmental samples</taxon>
    </lineage>
</organism>
<dbReference type="GO" id="GO:0016887">
    <property type="term" value="F:ATP hydrolysis activity"/>
    <property type="evidence" value="ECO:0007669"/>
    <property type="project" value="InterPro"/>
</dbReference>
<evidence type="ECO:0000313" key="8">
    <source>
        <dbReference type="EMBL" id="SCM74511.1"/>
    </source>
</evidence>
<keyword evidence="4" id="KW-1278">Translocase</keyword>
<dbReference type="InterPro" id="IPR003593">
    <property type="entry name" value="AAA+_ATPase"/>
</dbReference>
<dbReference type="Pfam" id="PF00005">
    <property type="entry name" value="ABC_tran"/>
    <property type="match status" value="1"/>
</dbReference>
<dbReference type="SUPFAM" id="SSF52540">
    <property type="entry name" value="P-loop containing nucleoside triphosphate hydrolases"/>
    <property type="match status" value="1"/>
</dbReference>
<dbReference type="PROSITE" id="PS00618">
    <property type="entry name" value="RECF_2"/>
    <property type="match status" value="1"/>
</dbReference>
<evidence type="ECO:0000256" key="6">
    <source>
        <dbReference type="SAM" id="MobiDB-lite"/>
    </source>
</evidence>
<dbReference type="InterPro" id="IPR003439">
    <property type="entry name" value="ABC_transporter-like_ATP-bd"/>
</dbReference>
<evidence type="ECO:0000256" key="4">
    <source>
        <dbReference type="ARBA" id="ARBA00022967"/>
    </source>
</evidence>
<dbReference type="InterPro" id="IPR017871">
    <property type="entry name" value="ABC_transporter-like_CS"/>
</dbReference>
<feature type="domain" description="ABC transporter" evidence="7">
    <location>
        <begin position="50"/>
        <end position="285"/>
    </location>
</feature>
<dbReference type="PROSITE" id="PS00211">
    <property type="entry name" value="ABC_TRANSPORTER_1"/>
    <property type="match status" value="1"/>
</dbReference>
<dbReference type="PANTHER" id="PTHR42794:SF1">
    <property type="entry name" value="HEMIN IMPORT ATP-BINDING PROTEIN HMUV"/>
    <property type="match status" value="1"/>
</dbReference>
<accession>A0A212LAB8</accession>
<dbReference type="GO" id="GO:0003697">
    <property type="term" value="F:single-stranded DNA binding"/>
    <property type="evidence" value="ECO:0007669"/>
    <property type="project" value="InterPro"/>
</dbReference>
<evidence type="ECO:0000256" key="1">
    <source>
        <dbReference type="ARBA" id="ARBA00022448"/>
    </source>
</evidence>
<dbReference type="SMART" id="SM00382">
    <property type="entry name" value="AAA"/>
    <property type="match status" value="1"/>
</dbReference>
<dbReference type="GO" id="GO:0005524">
    <property type="term" value="F:ATP binding"/>
    <property type="evidence" value="ECO:0007669"/>
    <property type="project" value="UniProtKB-KW"/>
</dbReference>
<dbReference type="Gene3D" id="3.40.50.300">
    <property type="entry name" value="P-loop containing nucleotide triphosphate hydrolases"/>
    <property type="match status" value="1"/>
</dbReference>
<feature type="region of interest" description="Disordered" evidence="6">
    <location>
        <begin position="1"/>
        <end position="48"/>
    </location>
</feature>
<evidence type="ECO:0000256" key="3">
    <source>
        <dbReference type="ARBA" id="ARBA00022840"/>
    </source>
</evidence>
<reference evidence="8" key="1">
    <citation type="submission" date="2016-08" db="EMBL/GenBank/DDBJ databases">
        <authorList>
            <person name="Seilhamer J.J."/>
        </authorList>
    </citation>
    <scope>NUCLEOTIDE SEQUENCE</scope>
    <source>
        <strain evidence="8">86-1</strain>
    </source>
</reference>
<dbReference type="InterPro" id="IPR027417">
    <property type="entry name" value="P-loop_NTPase"/>
</dbReference>
<gene>
    <name evidence="8" type="ORF">KL86DES1_21986</name>
</gene>
<sequence length="350" mass="36500">MTQRAPAPDATPAGLASSQDTGQGTSQAASPFEARPASGGPSATATPPMLEVRNLRSGYRGRPVLQGVSFAARGGECLALLGPNGSGKTTLLRSLSGVLHAQEGEVFLQGRSLVDMKPRQRARLAAVVPQGGEYPRELTARQMALLGRYPHLSWLGCYGRKDYAAVDEALEACGAAALAPRRLAELSGGELQRVLLARALAQESPLLLLDELASGLDMARMAGLFDLLERRRAAGACVLMAVHDCNLAAIYATRLLGLKAGKLVFDGPVDAVFTEEKLSALYDIPIGVLPHPLWGLPQALLARAHGPRSHDSFAACPGDACFGDAGAGPGFDAVVSFGPAAGFTNRDAGR</sequence>
<dbReference type="PANTHER" id="PTHR42794">
    <property type="entry name" value="HEMIN IMPORT ATP-BINDING PROTEIN HMUV"/>
    <property type="match status" value="1"/>
</dbReference>
<feature type="compositionally biased region" description="Polar residues" evidence="6">
    <location>
        <begin position="16"/>
        <end position="29"/>
    </location>
</feature>
<evidence type="ECO:0000256" key="2">
    <source>
        <dbReference type="ARBA" id="ARBA00022741"/>
    </source>
</evidence>
<evidence type="ECO:0000256" key="5">
    <source>
        <dbReference type="ARBA" id="ARBA00037066"/>
    </source>
</evidence>